<organism evidence="4 5">
    <name type="scientific">Rapidithrix thailandica</name>
    <dbReference type="NCBI Taxonomy" id="413964"/>
    <lineage>
        <taxon>Bacteria</taxon>
        <taxon>Pseudomonadati</taxon>
        <taxon>Bacteroidota</taxon>
        <taxon>Cytophagia</taxon>
        <taxon>Cytophagales</taxon>
        <taxon>Flammeovirgaceae</taxon>
        <taxon>Rapidithrix</taxon>
    </lineage>
</organism>
<dbReference type="Proteomes" id="UP001403385">
    <property type="component" value="Unassembled WGS sequence"/>
</dbReference>
<dbReference type="EMBL" id="JBDKWZ010000004">
    <property type="protein sequence ID" value="MEN7548092.1"/>
    <property type="molecule type" value="Genomic_DNA"/>
</dbReference>
<evidence type="ECO:0000256" key="1">
    <source>
        <dbReference type="PROSITE-ProRule" id="PRU00325"/>
    </source>
</evidence>
<feature type="domain" description="SWIM-type" evidence="3">
    <location>
        <begin position="52"/>
        <end position="85"/>
    </location>
</feature>
<evidence type="ECO:0000313" key="4">
    <source>
        <dbReference type="EMBL" id="MEN7548092.1"/>
    </source>
</evidence>
<gene>
    <name evidence="4" type="ORF">AAG747_09230</name>
</gene>
<evidence type="ECO:0000256" key="2">
    <source>
        <dbReference type="SAM" id="MobiDB-lite"/>
    </source>
</evidence>
<dbReference type="RefSeq" id="WP_346820873.1">
    <property type="nucleotide sequence ID" value="NZ_JBDKWZ010000004.1"/>
</dbReference>
<dbReference type="PROSITE" id="PS50966">
    <property type="entry name" value="ZF_SWIM"/>
    <property type="match status" value="1"/>
</dbReference>
<dbReference type="GO" id="GO:0008270">
    <property type="term" value="F:zinc ion binding"/>
    <property type="evidence" value="ECO:0007669"/>
    <property type="project" value="UniProtKB-KW"/>
</dbReference>
<keyword evidence="1" id="KW-0863">Zinc-finger</keyword>
<keyword evidence="1" id="KW-0479">Metal-binding</keyword>
<reference evidence="4 5" key="1">
    <citation type="submission" date="2024-04" db="EMBL/GenBank/DDBJ databases">
        <title>Novel genus in family Flammeovirgaceae.</title>
        <authorList>
            <person name="Nguyen T.H."/>
            <person name="Vuong T.Q."/>
            <person name="Le H."/>
            <person name="Kim S.-G."/>
        </authorList>
    </citation>
    <scope>NUCLEOTIDE SEQUENCE [LARGE SCALE GENOMIC DNA]</scope>
    <source>
        <strain evidence="4 5">JCM 23209</strain>
    </source>
</reference>
<dbReference type="AlphaFoldDB" id="A0AAW9S3E2"/>
<comment type="caution">
    <text evidence="4">The sequence shown here is derived from an EMBL/GenBank/DDBJ whole genome shotgun (WGS) entry which is preliminary data.</text>
</comment>
<evidence type="ECO:0000259" key="3">
    <source>
        <dbReference type="PROSITE" id="PS50966"/>
    </source>
</evidence>
<dbReference type="Pfam" id="PF04434">
    <property type="entry name" value="SWIM"/>
    <property type="match status" value="1"/>
</dbReference>
<sequence>MLLSEEQVTALAPDTSSVKAGKGLASAAKWPLLGVNEKALWGHCKGSGKRPYQTQVDLQNIAFKCSCPSRKFPCKHGLGLLYLYARDTAAFAQAETPDWVSEWLDKRNDRAEKKAEKKAKPVDEKAQAKRTEARMKKVHDGVEELQIWMKDLIRNGLLNIPNRAYEYWQAPAKRMIDAQAPGLAGRLKALGNINYFDDQWTEELLQHLGQLYLLTESFKNLEALPEDFQEEVKSLIGFNQNKEELLQQEGVQDQWLVLSRTLEEEEQLKVERNWLYGQKSKRFALVLQFFVRTQVSELKLMPGTSFQGELVFYPGVHPYRALLKQQEPVKVASEPVFEEELSKAMLSFADAVIRNPFHEKIPLLLGNMHFVHRQEASFFMDQKGKAVYVQADERMKMQLLAITGGYPCQVFVLADDKEVQPKAVWVGEQFYPLTF</sequence>
<evidence type="ECO:0000313" key="5">
    <source>
        <dbReference type="Proteomes" id="UP001403385"/>
    </source>
</evidence>
<keyword evidence="5" id="KW-1185">Reference proteome</keyword>
<accession>A0AAW9S3E2</accession>
<dbReference type="InterPro" id="IPR007527">
    <property type="entry name" value="Znf_SWIM"/>
</dbReference>
<keyword evidence="1" id="KW-0862">Zinc</keyword>
<proteinExistence type="predicted"/>
<name>A0AAW9S3E2_9BACT</name>
<protein>
    <submittedName>
        <fullName evidence="4">SWIM zinc finger family protein</fullName>
    </submittedName>
</protein>
<feature type="region of interest" description="Disordered" evidence="2">
    <location>
        <begin position="111"/>
        <end position="135"/>
    </location>
</feature>